<gene>
    <name evidence="1" type="ORF">MRATA1EN1_LOCUS12621</name>
</gene>
<keyword evidence="2" id="KW-1185">Reference proteome</keyword>
<accession>A0ABN8YQA3</accession>
<dbReference type="EMBL" id="OX459957">
    <property type="protein sequence ID" value="CAI9163659.1"/>
    <property type="molecule type" value="Genomic_DNA"/>
</dbReference>
<reference evidence="1" key="1">
    <citation type="submission" date="2023-04" db="EMBL/GenBank/DDBJ databases">
        <authorList>
            <consortium name="ELIXIR-Norway"/>
        </authorList>
    </citation>
    <scope>NUCLEOTIDE SEQUENCE [LARGE SCALE GENOMIC DNA]</scope>
</reference>
<evidence type="ECO:0000313" key="2">
    <source>
        <dbReference type="Proteomes" id="UP001176941"/>
    </source>
</evidence>
<dbReference type="Proteomes" id="UP001176941">
    <property type="component" value="Chromosome 21"/>
</dbReference>
<name>A0ABN8YQA3_RANTA</name>
<protein>
    <submittedName>
        <fullName evidence="1">Uncharacterized protein</fullName>
    </submittedName>
</protein>
<sequence length="198" mass="20790">MPGPSKGLALSQPCLESLAQFLTKLRCPLLQPPSRGGAGVEDTACYPARKVPVLQQAILPFLPSCREGIQHSGAAQPAGWAGGTFNQRGATLRAMEGPASILPALLLLTICPRKLLYALHRPTRGGLPTCLASVQTGFQGAVTQGATPFPPQGADQATSHMGGLCPRAWCPDAAPGFLNQPPQRLFLVLFLTGWCATK</sequence>
<organism evidence="1 2">
    <name type="scientific">Rangifer tarandus platyrhynchus</name>
    <name type="common">Svalbard reindeer</name>
    <dbReference type="NCBI Taxonomy" id="3082113"/>
    <lineage>
        <taxon>Eukaryota</taxon>
        <taxon>Metazoa</taxon>
        <taxon>Chordata</taxon>
        <taxon>Craniata</taxon>
        <taxon>Vertebrata</taxon>
        <taxon>Euteleostomi</taxon>
        <taxon>Mammalia</taxon>
        <taxon>Eutheria</taxon>
        <taxon>Laurasiatheria</taxon>
        <taxon>Artiodactyla</taxon>
        <taxon>Ruminantia</taxon>
        <taxon>Pecora</taxon>
        <taxon>Cervidae</taxon>
        <taxon>Odocoileinae</taxon>
        <taxon>Rangifer</taxon>
    </lineage>
</organism>
<proteinExistence type="predicted"/>
<evidence type="ECO:0000313" key="1">
    <source>
        <dbReference type="EMBL" id="CAI9163659.1"/>
    </source>
</evidence>